<evidence type="ECO:0000256" key="1">
    <source>
        <dbReference type="SAM" id="SignalP"/>
    </source>
</evidence>
<gene>
    <name evidence="2" type="ORF">PGQ11_013766</name>
</gene>
<dbReference type="InterPro" id="IPR013320">
    <property type="entry name" value="ConA-like_dom_sf"/>
</dbReference>
<keyword evidence="3" id="KW-1185">Reference proteome</keyword>
<protein>
    <submittedName>
        <fullName evidence="2">Uncharacterized protein</fullName>
    </submittedName>
</protein>
<dbReference type="Proteomes" id="UP001390339">
    <property type="component" value="Unassembled WGS sequence"/>
</dbReference>
<name>A0ABR2HQC2_9PEZI</name>
<evidence type="ECO:0000313" key="2">
    <source>
        <dbReference type="EMBL" id="KAK8851287.1"/>
    </source>
</evidence>
<comment type="caution">
    <text evidence="2">The sequence shown here is derived from an EMBL/GenBank/DDBJ whole genome shotgun (WGS) entry which is preliminary data.</text>
</comment>
<accession>A0ABR2HQC2</accession>
<sequence length="285" mass="30696">MLWQRVVFLLGLAPNLGLTAKLPNLPILGRQSLGISVTDEQTLAGGNVVIAQKSADGGPNVSLLQATMTVPNLTFASGQGSTGGPYQLSVACGISGTATDSSLPCNNLGPRVGIHANLSSDGTMTYEPWMRWTLAGDTPLSADRVQALNLTTGDSVFAEIYLNSSSTAFFSLTNLKNTDSPVAWNWSTTNQDICYGDATTIYAGCALEVLDPSTMPGFVELDFESIFVYDRYNTTHDFDLDQQVQFYRMVKNGKLYAMPMIEEPRDFAVQWSENPAYGVGEGSDS</sequence>
<dbReference type="InterPro" id="IPR000250">
    <property type="entry name" value="Peptidase_G1"/>
</dbReference>
<dbReference type="InterPro" id="IPR038656">
    <property type="entry name" value="Peptidase_G1_sf"/>
</dbReference>
<feature type="signal peptide" evidence="1">
    <location>
        <begin position="1"/>
        <end position="19"/>
    </location>
</feature>
<reference evidence="2 3" key="1">
    <citation type="journal article" date="2024" name="IMA Fungus">
        <title>Apiospora arundinis, a panoply of carbohydrate-active enzymes and secondary metabolites.</title>
        <authorList>
            <person name="Sorensen T."/>
            <person name="Petersen C."/>
            <person name="Muurmann A.T."/>
            <person name="Christiansen J.V."/>
            <person name="Brundto M.L."/>
            <person name="Overgaard C.K."/>
            <person name="Boysen A.T."/>
            <person name="Wollenberg R.D."/>
            <person name="Larsen T.O."/>
            <person name="Sorensen J.L."/>
            <person name="Nielsen K.L."/>
            <person name="Sondergaard T.E."/>
        </authorList>
    </citation>
    <scope>NUCLEOTIDE SEQUENCE [LARGE SCALE GENOMIC DNA]</scope>
    <source>
        <strain evidence="2 3">AAU 773</strain>
    </source>
</reference>
<dbReference type="EMBL" id="JAPCWZ010000009">
    <property type="protein sequence ID" value="KAK8851287.1"/>
    <property type="molecule type" value="Genomic_DNA"/>
</dbReference>
<feature type="chain" id="PRO_5047364437" evidence="1">
    <location>
        <begin position="20"/>
        <end position="285"/>
    </location>
</feature>
<organism evidence="2 3">
    <name type="scientific">Apiospora arundinis</name>
    <dbReference type="NCBI Taxonomy" id="335852"/>
    <lineage>
        <taxon>Eukaryota</taxon>
        <taxon>Fungi</taxon>
        <taxon>Dikarya</taxon>
        <taxon>Ascomycota</taxon>
        <taxon>Pezizomycotina</taxon>
        <taxon>Sordariomycetes</taxon>
        <taxon>Xylariomycetidae</taxon>
        <taxon>Amphisphaeriales</taxon>
        <taxon>Apiosporaceae</taxon>
        <taxon>Apiospora</taxon>
    </lineage>
</organism>
<dbReference type="SUPFAM" id="SSF49899">
    <property type="entry name" value="Concanavalin A-like lectins/glucanases"/>
    <property type="match status" value="1"/>
</dbReference>
<dbReference type="Gene3D" id="2.60.120.700">
    <property type="entry name" value="Peptidase G1"/>
    <property type="match status" value="1"/>
</dbReference>
<dbReference type="Pfam" id="PF01828">
    <property type="entry name" value="Peptidase_A4"/>
    <property type="match status" value="1"/>
</dbReference>
<proteinExistence type="predicted"/>
<keyword evidence="1" id="KW-0732">Signal</keyword>
<evidence type="ECO:0000313" key="3">
    <source>
        <dbReference type="Proteomes" id="UP001390339"/>
    </source>
</evidence>